<feature type="domain" description="Metallo-beta-lactamase" evidence="1">
    <location>
        <begin position="30"/>
        <end position="218"/>
    </location>
</feature>
<dbReference type="SMART" id="SM00849">
    <property type="entry name" value="Lactamase_B"/>
    <property type="match status" value="1"/>
</dbReference>
<evidence type="ECO:0000313" key="3">
    <source>
        <dbReference type="Proteomes" id="UP000179179"/>
    </source>
</evidence>
<dbReference type="InterPro" id="IPR001279">
    <property type="entry name" value="Metallo-B-lactamas"/>
</dbReference>
<dbReference type="InterPro" id="IPR036866">
    <property type="entry name" value="RibonucZ/Hydroxyglut_hydro"/>
</dbReference>
<organism evidence="2 3">
    <name type="scientific">Aspergillus bombycis</name>
    <dbReference type="NCBI Taxonomy" id="109264"/>
    <lineage>
        <taxon>Eukaryota</taxon>
        <taxon>Fungi</taxon>
        <taxon>Dikarya</taxon>
        <taxon>Ascomycota</taxon>
        <taxon>Pezizomycotina</taxon>
        <taxon>Eurotiomycetes</taxon>
        <taxon>Eurotiomycetidae</taxon>
        <taxon>Eurotiales</taxon>
        <taxon>Aspergillaceae</taxon>
        <taxon>Aspergillus</taxon>
    </lineage>
</organism>
<dbReference type="PANTHER" id="PTHR42951">
    <property type="entry name" value="METALLO-BETA-LACTAMASE DOMAIN-CONTAINING"/>
    <property type="match status" value="1"/>
</dbReference>
<dbReference type="Pfam" id="PF00753">
    <property type="entry name" value="Lactamase_B"/>
    <property type="match status" value="1"/>
</dbReference>
<dbReference type="AlphaFoldDB" id="A0A1F8A3S6"/>
<reference evidence="2 3" key="1">
    <citation type="journal article" date="2016" name="Genome Biol. Evol.">
        <title>Draft genome sequence of an aflatoxigenic Aspergillus species, A. bombycis.</title>
        <authorList>
            <person name="Moore G.G."/>
            <person name="Mack B.M."/>
            <person name="Beltz S.B."/>
            <person name="Gilbert M.K."/>
        </authorList>
    </citation>
    <scope>NUCLEOTIDE SEQUENCE [LARGE SCALE GENOMIC DNA]</scope>
    <source>
        <strain evidence="3">NRRL 26010</strain>
    </source>
</reference>
<dbReference type="OrthoDB" id="536211at2759"/>
<dbReference type="Gene3D" id="3.60.15.10">
    <property type="entry name" value="Ribonuclease Z/Hydroxyacylglutathione hydrolase-like"/>
    <property type="match status" value="1"/>
</dbReference>
<name>A0A1F8A3S6_9EURO</name>
<evidence type="ECO:0000259" key="1">
    <source>
        <dbReference type="SMART" id="SM00849"/>
    </source>
</evidence>
<protein>
    <recommendedName>
        <fullName evidence="1">Metallo-beta-lactamase domain-containing protein</fullName>
    </recommendedName>
</protein>
<proteinExistence type="predicted"/>
<keyword evidence="3" id="KW-1185">Reference proteome</keyword>
<gene>
    <name evidence="2" type="ORF">ABOM_004785</name>
</gene>
<dbReference type="SUPFAM" id="SSF56281">
    <property type="entry name" value="Metallo-hydrolase/oxidoreductase"/>
    <property type="match status" value="1"/>
</dbReference>
<dbReference type="Proteomes" id="UP000179179">
    <property type="component" value="Unassembled WGS sequence"/>
</dbReference>
<evidence type="ECO:0000313" key="2">
    <source>
        <dbReference type="EMBL" id="OGM46392.1"/>
    </source>
</evidence>
<dbReference type="GeneID" id="34448175"/>
<comment type="caution">
    <text evidence="2">The sequence shown here is derived from an EMBL/GenBank/DDBJ whole genome shotgun (WGS) entry which is preliminary data.</text>
</comment>
<dbReference type="PANTHER" id="PTHR42951:SF14">
    <property type="entry name" value="METALLO-BETA-LACTAMASE SUPERFAMILY PROTEIN"/>
    <property type="match status" value="1"/>
</dbReference>
<dbReference type="RefSeq" id="XP_022390109.1">
    <property type="nucleotide sequence ID" value="XM_022531914.1"/>
</dbReference>
<dbReference type="EMBL" id="LYCR01000032">
    <property type="protein sequence ID" value="OGM46392.1"/>
    <property type="molecule type" value="Genomic_DNA"/>
</dbReference>
<sequence length="280" mass="30591">MGLQHKIFFSKRASATRTGPAGSDHLKWVPTSSTLIYGEKDAILVDAQLTKQAAKELADWVIASEKNLIAIYVTHSHGDHHFGSSVLLKHFPRAKVLATSEVASRMKNECSPERLQSLWEKLFPGHIPDEFASAEALQKDEIALEGETLVIMRLGHTDCDETTALWVPSTGLLVAGDSVYGNTHPYMGESGTMQARLAWIAALDKLAALNPKVVVGGHSDPNSSFGPDAIGETKAYLENFNKLVEQSRTAEEIYSQMMEFYPARLNPGSLWGGAALSKQK</sequence>
<dbReference type="CDD" id="cd07739">
    <property type="entry name" value="metallo-hydrolase-like_MBL-fold"/>
    <property type="match status" value="1"/>
</dbReference>
<dbReference type="InterPro" id="IPR050855">
    <property type="entry name" value="NDM-1-like"/>
</dbReference>
<accession>A0A1F8A3S6</accession>